<keyword evidence="4" id="KW-1185">Reference proteome</keyword>
<evidence type="ECO:0000256" key="1">
    <source>
        <dbReference type="SAM" id="MobiDB-lite"/>
    </source>
</evidence>
<gene>
    <name evidence="3" type="ORF">BDV96DRAFT_505558</name>
</gene>
<name>A0A6A5YLB9_9PLEO</name>
<evidence type="ECO:0000313" key="3">
    <source>
        <dbReference type="EMBL" id="KAF2107875.1"/>
    </source>
</evidence>
<proteinExistence type="predicted"/>
<feature type="domain" description="DUF7137" evidence="2">
    <location>
        <begin position="42"/>
        <end position="177"/>
    </location>
</feature>
<protein>
    <recommendedName>
        <fullName evidence="2">DUF7137 domain-containing protein</fullName>
    </recommendedName>
</protein>
<dbReference type="PANTHER" id="PTHR42028:SF1">
    <property type="entry name" value="YALI0E30657P"/>
    <property type="match status" value="1"/>
</dbReference>
<feature type="compositionally biased region" description="Polar residues" evidence="1">
    <location>
        <begin position="15"/>
        <end position="39"/>
    </location>
</feature>
<dbReference type="AlphaFoldDB" id="A0A6A5YLB9"/>
<dbReference type="InterPro" id="IPR055561">
    <property type="entry name" value="DUF7137"/>
</dbReference>
<evidence type="ECO:0000259" key="2">
    <source>
        <dbReference type="Pfam" id="PF23585"/>
    </source>
</evidence>
<organism evidence="3 4">
    <name type="scientific">Lophiotrema nucula</name>
    <dbReference type="NCBI Taxonomy" id="690887"/>
    <lineage>
        <taxon>Eukaryota</taxon>
        <taxon>Fungi</taxon>
        <taxon>Dikarya</taxon>
        <taxon>Ascomycota</taxon>
        <taxon>Pezizomycotina</taxon>
        <taxon>Dothideomycetes</taxon>
        <taxon>Pleosporomycetidae</taxon>
        <taxon>Pleosporales</taxon>
        <taxon>Lophiotremataceae</taxon>
        <taxon>Lophiotrema</taxon>
    </lineage>
</organism>
<accession>A0A6A5YLB9</accession>
<dbReference type="EMBL" id="ML977351">
    <property type="protein sequence ID" value="KAF2107875.1"/>
    <property type="molecule type" value="Genomic_DNA"/>
</dbReference>
<dbReference type="Proteomes" id="UP000799770">
    <property type="component" value="Unassembled WGS sequence"/>
</dbReference>
<feature type="region of interest" description="Disordered" evidence="1">
    <location>
        <begin position="1"/>
        <end position="49"/>
    </location>
</feature>
<feature type="non-terminal residue" evidence="3">
    <location>
        <position position="1"/>
    </location>
</feature>
<dbReference type="PANTHER" id="PTHR42028">
    <property type="entry name" value="CHROMOSOME 1, WHOLE GENOME SHOTGUN SEQUENCE"/>
    <property type="match status" value="1"/>
</dbReference>
<reference evidence="3" key="1">
    <citation type="journal article" date="2020" name="Stud. Mycol.">
        <title>101 Dothideomycetes genomes: a test case for predicting lifestyles and emergence of pathogens.</title>
        <authorList>
            <person name="Haridas S."/>
            <person name="Albert R."/>
            <person name="Binder M."/>
            <person name="Bloem J."/>
            <person name="Labutti K."/>
            <person name="Salamov A."/>
            <person name="Andreopoulos B."/>
            <person name="Baker S."/>
            <person name="Barry K."/>
            <person name="Bills G."/>
            <person name="Bluhm B."/>
            <person name="Cannon C."/>
            <person name="Castanera R."/>
            <person name="Culley D."/>
            <person name="Daum C."/>
            <person name="Ezra D."/>
            <person name="Gonzalez J."/>
            <person name="Henrissat B."/>
            <person name="Kuo A."/>
            <person name="Liang C."/>
            <person name="Lipzen A."/>
            <person name="Lutzoni F."/>
            <person name="Magnuson J."/>
            <person name="Mondo S."/>
            <person name="Nolan M."/>
            <person name="Ohm R."/>
            <person name="Pangilinan J."/>
            <person name="Park H.-J."/>
            <person name="Ramirez L."/>
            <person name="Alfaro M."/>
            <person name="Sun H."/>
            <person name="Tritt A."/>
            <person name="Yoshinaga Y."/>
            <person name="Zwiers L.-H."/>
            <person name="Turgeon B."/>
            <person name="Goodwin S."/>
            <person name="Spatafora J."/>
            <person name="Crous P."/>
            <person name="Grigoriev I."/>
        </authorList>
    </citation>
    <scope>NUCLEOTIDE SEQUENCE</scope>
    <source>
        <strain evidence="3">CBS 627.86</strain>
    </source>
</reference>
<evidence type="ECO:0000313" key="4">
    <source>
        <dbReference type="Proteomes" id="UP000799770"/>
    </source>
</evidence>
<sequence length="217" mass="22790">SSDPSQTESDAKSTGKATGTQKDASGTKTTSKPTATNFGADTPAGGISMISPPPLSGSQYYKVGDWVTFAWNYTSLKMTPSAVDILATCTANQALYTLAVNQTVNKNQPGTVLWDTGAYQSTATVPLLTEQYTLIIYEADSSVSATAKAGYLAVQSSFAFGMYTPQPYTSWADFNCPNCIKSGALSANEALTLKVLLITGGTTIASFLYFANAFGII</sequence>
<dbReference type="Pfam" id="PF23585">
    <property type="entry name" value="DUF7137"/>
    <property type="match status" value="1"/>
</dbReference>
<dbReference type="OrthoDB" id="2435509at2759"/>